<dbReference type="InterPro" id="IPR005311">
    <property type="entry name" value="PBP_dimer"/>
</dbReference>
<dbReference type="Pfam" id="PF00905">
    <property type="entry name" value="Transpeptidase"/>
    <property type="match status" value="1"/>
</dbReference>
<accession>A0A100VTG4</accession>
<evidence type="ECO:0000256" key="12">
    <source>
        <dbReference type="SAM" id="Phobius"/>
    </source>
</evidence>
<reference evidence="16" key="2">
    <citation type="submission" date="2016-01" db="EMBL/GenBank/DDBJ databases">
        <title>Draft Genome Sequence of Paenibacillus amylolyticus Heshi-A3 that Was Isolated from Fermented Rice Bran with Aging Salted Mackerel, Which Was Named Heshiko as Traditional Fermented Seafood in Japan.</title>
        <authorList>
            <person name="Akuzawa S."/>
            <person name="Nakagawa J."/>
            <person name="Kanekatsu T."/>
            <person name="Kubota E."/>
            <person name="Ohtake R."/>
            <person name="Suzuki T."/>
            <person name="Kanesaki Y."/>
        </authorList>
    </citation>
    <scope>NUCLEOTIDE SEQUENCE [LARGE SCALE GENOMIC DNA]</scope>
    <source>
        <strain evidence="16">Heshi-A3</strain>
    </source>
</reference>
<keyword evidence="9 12" id="KW-0472">Membrane</keyword>
<sequence length="678" mass="75722">MKKHSNEKDELTDKRRFSYRMNVFFFASFVIFSVIIVRLAFLQFVEGPELSQEEASNITKDVPLPPVRGTIYDSTGEVKLAYSKPIQSLYLTLYKNYGDVGGQPSPNIGEVQDIATRLHDVFEQYKLKDSEPLTVEQILEEMDLNSRKANGFMPRLIKSDLSEEEVAYFLQHKDEFKGIQIVEESVRFYDPDTVAVQTIGYLKKFRSSKALDKYKEVDEANKTQTDPGLVYTENEFVGFDGLELQYQDALRGKSGYTSVDVDLRNLPEGVAGTTPPEKGYDLISSINKNVQVKTEQAILDQLSWLHRNPVSGKLHPNAKTGFAVAMEVDTGKIVSAASMPDYDTNLWRTGSITNDQYDDIKYVYQNGTIRSFPPDDSKKRAESIVLLGSTIKPLSVLIGLKEGFFTTNTVYSDRGSTTFGGDNRRVQNSSGHVYGAMRPHDAIRHSSNVFMIDEIGKKLYSKYGATGIDKWDEYMKQFGLGVSTGVDLPNEFLGIRDYMNTTESSLTRLVYGSFGQQGKYTTMQLAQYTTMLANKGKRMEPQLVREFRDSEGNVVEKVKPKVLSTVEFNDAYWNEVQRGMATEVSAFSGFPYDFARKTGTSTQVVGGKLVDNGVFIAYAPRNNPKLAVAVVIPEGGFGSSSAAPVARAIFDAYDEEFGLDGVPKKDKNKDAESESGTQ</sequence>
<proteinExistence type="inferred from homology"/>
<evidence type="ECO:0000256" key="6">
    <source>
        <dbReference type="ARBA" id="ARBA00022960"/>
    </source>
</evidence>
<feature type="compositionally biased region" description="Basic and acidic residues" evidence="11">
    <location>
        <begin position="662"/>
        <end position="672"/>
    </location>
</feature>
<name>A0A100VTG4_PAEAM</name>
<dbReference type="PANTHER" id="PTHR30627">
    <property type="entry name" value="PEPTIDOGLYCAN D,D-TRANSPEPTIDASE"/>
    <property type="match status" value="1"/>
</dbReference>
<comment type="caution">
    <text evidence="15">The sequence shown here is derived from an EMBL/GenBank/DDBJ whole genome shotgun (WGS) entry which is preliminary data.</text>
</comment>
<evidence type="ECO:0000256" key="2">
    <source>
        <dbReference type="ARBA" id="ARBA00004236"/>
    </source>
</evidence>
<evidence type="ECO:0000256" key="11">
    <source>
        <dbReference type="SAM" id="MobiDB-lite"/>
    </source>
</evidence>
<dbReference type="InterPro" id="IPR001460">
    <property type="entry name" value="PCN-bd_Tpept"/>
</dbReference>
<dbReference type="InterPro" id="IPR050515">
    <property type="entry name" value="Beta-lactam/transpept"/>
</dbReference>
<dbReference type="GO" id="GO:0071972">
    <property type="term" value="F:peptidoglycan L,D-transpeptidase activity"/>
    <property type="evidence" value="ECO:0007669"/>
    <property type="project" value="TreeGrafter"/>
</dbReference>
<feature type="domain" description="Penicillin-binding protein transpeptidase" evidence="13">
    <location>
        <begin position="321"/>
        <end position="650"/>
    </location>
</feature>
<evidence type="ECO:0000256" key="7">
    <source>
        <dbReference type="ARBA" id="ARBA00022984"/>
    </source>
</evidence>
<evidence type="ECO:0000259" key="14">
    <source>
        <dbReference type="Pfam" id="PF03717"/>
    </source>
</evidence>
<dbReference type="RefSeq" id="WP_062837989.1">
    <property type="nucleotide sequence ID" value="NZ_BCNV01000011.1"/>
</dbReference>
<evidence type="ECO:0000313" key="15">
    <source>
        <dbReference type="EMBL" id="GAS85690.1"/>
    </source>
</evidence>
<dbReference type="InterPro" id="IPR012338">
    <property type="entry name" value="Beta-lactam/transpept-like"/>
</dbReference>
<dbReference type="Gene3D" id="3.40.710.10">
    <property type="entry name" value="DD-peptidase/beta-lactamase superfamily"/>
    <property type="match status" value="1"/>
</dbReference>
<keyword evidence="6" id="KW-0133">Cell shape</keyword>
<dbReference type="GO" id="GO:0016740">
    <property type="term" value="F:transferase activity"/>
    <property type="evidence" value="ECO:0007669"/>
    <property type="project" value="UniProtKB-KW"/>
</dbReference>
<protein>
    <submittedName>
        <fullName evidence="15">Peptidoglycan glycosyltransferase</fullName>
    </submittedName>
</protein>
<dbReference type="GO" id="GO:0071555">
    <property type="term" value="P:cell wall organization"/>
    <property type="evidence" value="ECO:0007669"/>
    <property type="project" value="UniProtKB-KW"/>
</dbReference>
<evidence type="ECO:0000259" key="13">
    <source>
        <dbReference type="Pfam" id="PF00905"/>
    </source>
</evidence>
<keyword evidence="4" id="KW-1003">Cell membrane</keyword>
<gene>
    <name evidence="15" type="ORF">PAHA3_5824</name>
</gene>
<dbReference type="InterPro" id="IPR036138">
    <property type="entry name" value="PBP_dimer_sf"/>
</dbReference>
<dbReference type="GO" id="GO:0009252">
    <property type="term" value="P:peptidoglycan biosynthetic process"/>
    <property type="evidence" value="ECO:0007669"/>
    <property type="project" value="UniProtKB-KW"/>
</dbReference>
<evidence type="ECO:0000256" key="8">
    <source>
        <dbReference type="ARBA" id="ARBA00022989"/>
    </source>
</evidence>
<evidence type="ECO:0000256" key="4">
    <source>
        <dbReference type="ARBA" id="ARBA00022475"/>
    </source>
</evidence>
<dbReference type="Pfam" id="PF03717">
    <property type="entry name" value="PBP_dimer"/>
    <property type="match status" value="1"/>
</dbReference>
<evidence type="ECO:0000313" key="16">
    <source>
        <dbReference type="Proteomes" id="UP000069697"/>
    </source>
</evidence>
<comment type="similarity">
    <text evidence="3">Belongs to the transpeptidase family.</text>
</comment>
<evidence type="ECO:0000256" key="5">
    <source>
        <dbReference type="ARBA" id="ARBA00022692"/>
    </source>
</evidence>
<evidence type="ECO:0000256" key="1">
    <source>
        <dbReference type="ARBA" id="ARBA00004167"/>
    </source>
</evidence>
<evidence type="ECO:0000256" key="3">
    <source>
        <dbReference type="ARBA" id="ARBA00007171"/>
    </source>
</evidence>
<dbReference type="AlphaFoldDB" id="A0A100VTG4"/>
<feature type="domain" description="Penicillin-binding protein dimerisation" evidence="14">
    <location>
        <begin position="64"/>
        <end position="264"/>
    </location>
</feature>
<evidence type="ECO:0000256" key="10">
    <source>
        <dbReference type="ARBA" id="ARBA00023316"/>
    </source>
</evidence>
<evidence type="ECO:0000256" key="9">
    <source>
        <dbReference type="ARBA" id="ARBA00023136"/>
    </source>
</evidence>
<feature type="transmembrane region" description="Helical" evidence="12">
    <location>
        <begin position="21"/>
        <end position="41"/>
    </location>
</feature>
<organism evidence="15 16">
    <name type="scientific">Paenibacillus amylolyticus</name>
    <dbReference type="NCBI Taxonomy" id="1451"/>
    <lineage>
        <taxon>Bacteria</taxon>
        <taxon>Bacillati</taxon>
        <taxon>Bacillota</taxon>
        <taxon>Bacilli</taxon>
        <taxon>Bacillales</taxon>
        <taxon>Paenibacillaceae</taxon>
        <taxon>Paenibacillus</taxon>
    </lineage>
</organism>
<reference evidence="15 16" key="1">
    <citation type="journal article" date="2016" name="Genome Announc.">
        <title>Draft Genome Sequence of Paenibacillus amylolyticus Heshi-A3, Isolated from Fermented Rice Bran in a Japanese Fermented Seafood Dish.</title>
        <authorList>
            <person name="Akuzawa S."/>
            <person name="Nagaoka J."/>
            <person name="Kanekatsu M."/>
            <person name="Kubota E."/>
            <person name="Ohtake R."/>
            <person name="Suzuki T."/>
            <person name="Kanesaki Y."/>
        </authorList>
    </citation>
    <scope>NUCLEOTIDE SEQUENCE [LARGE SCALE GENOMIC DNA]</scope>
    <source>
        <strain evidence="15 16">Heshi-A3</strain>
    </source>
</reference>
<dbReference type="GO" id="GO:0008658">
    <property type="term" value="F:penicillin binding"/>
    <property type="evidence" value="ECO:0007669"/>
    <property type="project" value="InterPro"/>
</dbReference>
<feature type="region of interest" description="Disordered" evidence="11">
    <location>
        <begin position="658"/>
        <end position="678"/>
    </location>
</feature>
<keyword evidence="15" id="KW-0808">Transferase</keyword>
<dbReference type="SUPFAM" id="SSF56601">
    <property type="entry name" value="beta-lactamase/transpeptidase-like"/>
    <property type="match status" value="1"/>
</dbReference>
<dbReference type="EMBL" id="BCNV01000011">
    <property type="protein sequence ID" value="GAS85690.1"/>
    <property type="molecule type" value="Genomic_DNA"/>
</dbReference>
<keyword evidence="7" id="KW-0573">Peptidoglycan synthesis</keyword>
<dbReference type="GO" id="GO:0005886">
    <property type="term" value="C:plasma membrane"/>
    <property type="evidence" value="ECO:0007669"/>
    <property type="project" value="UniProtKB-SubCell"/>
</dbReference>
<dbReference type="GO" id="GO:0008360">
    <property type="term" value="P:regulation of cell shape"/>
    <property type="evidence" value="ECO:0007669"/>
    <property type="project" value="UniProtKB-KW"/>
</dbReference>
<keyword evidence="10" id="KW-0961">Cell wall biogenesis/degradation</keyword>
<keyword evidence="5 12" id="KW-0812">Transmembrane</keyword>
<dbReference type="PANTHER" id="PTHR30627:SF2">
    <property type="entry name" value="PEPTIDOGLYCAN D,D-TRANSPEPTIDASE MRDA"/>
    <property type="match status" value="1"/>
</dbReference>
<keyword evidence="8 12" id="KW-1133">Transmembrane helix</keyword>
<dbReference type="Proteomes" id="UP000069697">
    <property type="component" value="Unassembled WGS sequence"/>
</dbReference>
<comment type="subcellular location">
    <subcellularLocation>
        <location evidence="2">Cell membrane</location>
    </subcellularLocation>
    <subcellularLocation>
        <location evidence="1">Membrane</location>
        <topology evidence="1">Single-pass membrane protein</topology>
    </subcellularLocation>
</comment>
<dbReference type="SUPFAM" id="SSF56519">
    <property type="entry name" value="Penicillin binding protein dimerisation domain"/>
    <property type="match status" value="1"/>
</dbReference>
<dbReference type="Gene3D" id="3.90.1310.10">
    <property type="entry name" value="Penicillin-binding protein 2a (Domain 2)"/>
    <property type="match status" value="1"/>
</dbReference>